<feature type="domain" description="HTH gntR-type" evidence="4">
    <location>
        <begin position="21"/>
        <end position="88"/>
    </location>
</feature>
<dbReference type="PANTHER" id="PTHR43537:SF49">
    <property type="entry name" value="TRANSCRIPTIONAL REGULATORY PROTEIN"/>
    <property type="match status" value="1"/>
</dbReference>
<dbReference type="Gene3D" id="1.20.120.530">
    <property type="entry name" value="GntR ligand-binding domain-like"/>
    <property type="match status" value="1"/>
</dbReference>
<name>A0ABQ0WSV1_9LACO</name>
<dbReference type="InterPro" id="IPR036390">
    <property type="entry name" value="WH_DNA-bd_sf"/>
</dbReference>
<evidence type="ECO:0000256" key="2">
    <source>
        <dbReference type="ARBA" id="ARBA00023125"/>
    </source>
</evidence>
<dbReference type="Pfam" id="PF00392">
    <property type="entry name" value="GntR"/>
    <property type="match status" value="1"/>
</dbReference>
<dbReference type="PROSITE" id="PS50949">
    <property type="entry name" value="HTH_GNTR"/>
    <property type="match status" value="1"/>
</dbReference>
<dbReference type="InterPro" id="IPR011711">
    <property type="entry name" value="GntR_C"/>
</dbReference>
<dbReference type="RefSeq" id="WP_057730898.1">
    <property type="nucleotide sequence ID" value="NZ_BJZK01000001.1"/>
</dbReference>
<proteinExistence type="predicted"/>
<dbReference type="SMART" id="SM00895">
    <property type="entry name" value="FCD"/>
    <property type="match status" value="1"/>
</dbReference>
<dbReference type="Pfam" id="PF07729">
    <property type="entry name" value="FCD"/>
    <property type="match status" value="1"/>
</dbReference>
<sequence>MPTTPDLTSIFHHYQATIQPGPLTQQAYSIILAAIRELYLQPGQSFLEREVSEPLGMSRTPVHEALIRLEAAGWLAIIPRRGFKVAPILATTITEIAQISENLDGLAVALATPRITAAELTPLNDLVAQQVTAMRHQDLRAYVQIDQRFHEQLVALAPNQRLVQLIASYSDQLYRARLYAIDERALPEQSVQEHRAILAAMQSRNARAAQELMIGHRQRGSREIIKIIIQKQAE</sequence>
<dbReference type="Gene3D" id="1.10.10.10">
    <property type="entry name" value="Winged helix-like DNA-binding domain superfamily/Winged helix DNA-binding domain"/>
    <property type="match status" value="1"/>
</dbReference>
<organism evidence="5 6">
    <name type="scientific">Levilactobacillus zymae</name>
    <dbReference type="NCBI Taxonomy" id="267363"/>
    <lineage>
        <taxon>Bacteria</taxon>
        <taxon>Bacillati</taxon>
        <taxon>Bacillota</taxon>
        <taxon>Bacilli</taxon>
        <taxon>Lactobacillales</taxon>
        <taxon>Lactobacillaceae</taxon>
        <taxon>Levilactobacillus</taxon>
    </lineage>
</organism>
<dbReference type="Proteomes" id="UP000321794">
    <property type="component" value="Unassembled WGS sequence"/>
</dbReference>
<keyword evidence="1" id="KW-0805">Transcription regulation</keyword>
<protein>
    <submittedName>
        <fullName evidence="5">GntR family transcriptional regulator</fullName>
    </submittedName>
</protein>
<keyword evidence="2" id="KW-0238">DNA-binding</keyword>
<evidence type="ECO:0000313" key="6">
    <source>
        <dbReference type="Proteomes" id="UP000321794"/>
    </source>
</evidence>
<dbReference type="SMART" id="SM00345">
    <property type="entry name" value="HTH_GNTR"/>
    <property type="match status" value="1"/>
</dbReference>
<evidence type="ECO:0000313" key="5">
    <source>
        <dbReference type="EMBL" id="GEO70925.1"/>
    </source>
</evidence>
<gene>
    <name evidence="5" type="ORF">LZY01_00930</name>
</gene>
<dbReference type="CDD" id="cd07377">
    <property type="entry name" value="WHTH_GntR"/>
    <property type="match status" value="1"/>
</dbReference>
<evidence type="ECO:0000259" key="4">
    <source>
        <dbReference type="PROSITE" id="PS50949"/>
    </source>
</evidence>
<dbReference type="InterPro" id="IPR036388">
    <property type="entry name" value="WH-like_DNA-bd_sf"/>
</dbReference>
<comment type="caution">
    <text evidence="5">The sequence shown here is derived from an EMBL/GenBank/DDBJ whole genome shotgun (WGS) entry which is preliminary data.</text>
</comment>
<reference evidence="5 6" key="1">
    <citation type="submission" date="2019-07" db="EMBL/GenBank/DDBJ databases">
        <title>Whole genome shotgun sequence of Lactobacillus zymae NBRC 107157.</title>
        <authorList>
            <person name="Hosoyama A."/>
            <person name="Uohara A."/>
            <person name="Ohji S."/>
            <person name="Ichikawa N."/>
        </authorList>
    </citation>
    <scope>NUCLEOTIDE SEQUENCE [LARGE SCALE GENOMIC DNA]</scope>
    <source>
        <strain evidence="5 6">NBRC 107157</strain>
    </source>
</reference>
<dbReference type="SUPFAM" id="SSF48008">
    <property type="entry name" value="GntR ligand-binding domain-like"/>
    <property type="match status" value="1"/>
</dbReference>
<dbReference type="InterPro" id="IPR000524">
    <property type="entry name" value="Tscrpt_reg_HTH_GntR"/>
</dbReference>
<dbReference type="PANTHER" id="PTHR43537">
    <property type="entry name" value="TRANSCRIPTIONAL REGULATOR, GNTR FAMILY"/>
    <property type="match status" value="1"/>
</dbReference>
<keyword evidence="3" id="KW-0804">Transcription</keyword>
<keyword evidence="6" id="KW-1185">Reference proteome</keyword>
<dbReference type="InterPro" id="IPR008920">
    <property type="entry name" value="TF_FadR/GntR_C"/>
</dbReference>
<accession>A0ABQ0WSV1</accession>
<dbReference type="EMBL" id="BJZK01000001">
    <property type="protein sequence ID" value="GEO70925.1"/>
    <property type="molecule type" value="Genomic_DNA"/>
</dbReference>
<evidence type="ECO:0000256" key="3">
    <source>
        <dbReference type="ARBA" id="ARBA00023163"/>
    </source>
</evidence>
<evidence type="ECO:0000256" key="1">
    <source>
        <dbReference type="ARBA" id="ARBA00023015"/>
    </source>
</evidence>
<dbReference type="SUPFAM" id="SSF46785">
    <property type="entry name" value="Winged helix' DNA-binding domain"/>
    <property type="match status" value="1"/>
</dbReference>